<reference evidence="1 2" key="1">
    <citation type="submission" date="2023-09" db="EMBL/GenBank/DDBJ databases">
        <authorList>
            <person name="Qi X."/>
        </authorList>
    </citation>
    <scope>NUCLEOTIDE SEQUENCE [LARGE SCALE GENOMIC DNA]</scope>
    <source>
        <strain evidence="1 2">S1-1</strain>
    </source>
</reference>
<dbReference type="InterPro" id="IPR007554">
    <property type="entry name" value="Glycerophosphate_synth"/>
</dbReference>
<dbReference type="InterPro" id="IPR051612">
    <property type="entry name" value="Teichoic_Acid_Biosynth"/>
</dbReference>
<keyword evidence="2" id="KW-1185">Reference proteome</keyword>
<dbReference type="Pfam" id="PF04464">
    <property type="entry name" value="Glyphos_transf"/>
    <property type="match status" value="1"/>
</dbReference>
<name>A0ABZ0GUZ3_9GAMM</name>
<proteinExistence type="predicted"/>
<dbReference type="SUPFAM" id="SSF53756">
    <property type="entry name" value="UDP-Glycosyltransferase/glycogen phosphorylase"/>
    <property type="match status" value="1"/>
</dbReference>
<dbReference type="PANTHER" id="PTHR37316:SF3">
    <property type="entry name" value="TEICHOIC ACID GLYCEROL-PHOSPHATE TRANSFERASE"/>
    <property type="match status" value="1"/>
</dbReference>
<dbReference type="InterPro" id="IPR043148">
    <property type="entry name" value="TagF_C"/>
</dbReference>
<dbReference type="EMBL" id="CP136600">
    <property type="protein sequence ID" value="WOH39383.1"/>
    <property type="molecule type" value="Genomic_DNA"/>
</dbReference>
<sequence length="395" mass="45886">MFDCKVAYYVNDNIQHFPPVHRLQTKLPGPIIVRGKKILGYIQENYPEIAKRTFFIRNRRKAKKFLKQHQMRVVVYPAFQTLNFGLSVEIFHGGLSDKRYLENAFISMYDLVLFPGEKSRDKVEKAGLLTHVVESEVIGYPKFDPLINDSLSYEPLFNNGKPTVLYAPTWISMAKEGATAHRFSKYGESSLPLWGVKLLKYMPESVNFIVKFHALVHEDGNSINKQMENYVTEHGLQDRIKILYADNILQYMDQADVMISDISSACYEWFHFNRPIIYANPDPVHYQPSDDISSNTFAWQAGDVINKDDDIAKFINSNLAADNHKEKRNNIFHYSIYKPDGYATDRQADTITKLLSKNEDIPYHKFSRICALKHFWRNLKMQLVLKRKVDKLEGL</sequence>
<protein>
    <submittedName>
        <fullName evidence="1">CDP-glycerol glycerophosphotransferase family protein</fullName>
    </submittedName>
</protein>
<dbReference type="Proteomes" id="UP001301442">
    <property type="component" value="Chromosome"/>
</dbReference>
<evidence type="ECO:0000313" key="2">
    <source>
        <dbReference type="Proteomes" id="UP001301442"/>
    </source>
</evidence>
<accession>A0ABZ0GUZ3</accession>
<dbReference type="Gene3D" id="3.40.50.12580">
    <property type="match status" value="1"/>
</dbReference>
<dbReference type="RefSeq" id="WP_348398150.1">
    <property type="nucleotide sequence ID" value="NZ_CP136600.1"/>
</dbReference>
<evidence type="ECO:0000313" key="1">
    <source>
        <dbReference type="EMBL" id="WOH39383.1"/>
    </source>
</evidence>
<dbReference type="PANTHER" id="PTHR37316">
    <property type="entry name" value="TEICHOIC ACID GLYCEROL-PHOSPHATE PRIMASE"/>
    <property type="match status" value="1"/>
</dbReference>
<gene>
    <name evidence="1" type="ORF">RI844_09190</name>
</gene>
<organism evidence="1 2">
    <name type="scientific">Thalassotalea fonticola</name>
    <dbReference type="NCBI Taxonomy" id="3065649"/>
    <lineage>
        <taxon>Bacteria</taxon>
        <taxon>Pseudomonadati</taxon>
        <taxon>Pseudomonadota</taxon>
        <taxon>Gammaproteobacteria</taxon>
        <taxon>Alteromonadales</taxon>
        <taxon>Colwelliaceae</taxon>
        <taxon>Thalassotalea</taxon>
    </lineage>
</organism>